<protein>
    <submittedName>
        <fullName evidence="1">Uncharacterized protein</fullName>
    </submittedName>
</protein>
<gene>
    <name evidence="1" type="ORF">M513_13251</name>
</gene>
<name>A0A085LLM8_9BILA</name>
<dbReference type="EMBL" id="KL363414">
    <property type="protein sequence ID" value="KFD45874.1"/>
    <property type="molecule type" value="Genomic_DNA"/>
</dbReference>
<organism evidence="1 2">
    <name type="scientific">Trichuris suis</name>
    <name type="common">pig whipworm</name>
    <dbReference type="NCBI Taxonomy" id="68888"/>
    <lineage>
        <taxon>Eukaryota</taxon>
        <taxon>Metazoa</taxon>
        <taxon>Ecdysozoa</taxon>
        <taxon>Nematoda</taxon>
        <taxon>Enoplea</taxon>
        <taxon>Dorylaimia</taxon>
        <taxon>Trichinellida</taxon>
        <taxon>Trichuridae</taxon>
        <taxon>Trichuris</taxon>
    </lineage>
</organism>
<evidence type="ECO:0000313" key="1">
    <source>
        <dbReference type="EMBL" id="KFD45874.1"/>
    </source>
</evidence>
<evidence type="ECO:0000313" key="2">
    <source>
        <dbReference type="Proteomes" id="UP000030764"/>
    </source>
</evidence>
<keyword evidence="2" id="KW-1185">Reference proteome</keyword>
<proteinExistence type="predicted"/>
<dbReference type="AlphaFoldDB" id="A0A085LLM8"/>
<accession>A0A085LLM8</accession>
<dbReference type="Proteomes" id="UP000030764">
    <property type="component" value="Unassembled WGS sequence"/>
</dbReference>
<sequence length="91" mass="10106">MRAEREDLISENQSYKVGITLDSAYVQVRSTQMAYVSCRNNLIIEDFCLSGSCEIINGFADVLPISSGQRIRTRTNKYSKTSVSAGDTFQG</sequence>
<reference evidence="1 2" key="1">
    <citation type="journal article" date="2014" name="Nat. Genet.">
        <title>Genome and transcriptome of the porcine whipworm Trichuris suis.</title>
        <authorList>
            <person name="Jex A.R."/>
            <person name="Nejsum P."/>
            <person name="Schwarz E.M."/>
            <person name="Hu L."/>
            <person name="Young N.D."/>
            <person name="Hall R.S."/>
            <person name="Korhonen P.K."/>
            <person name="Liao S."/>
            <person name="Thamsborg S."/>
            <person name="Xia J."/>
            <person name="Xu P."/>
            <person name="Wang S."/>
            <person name="Scheerlinck J.P."/>
            <person name="Hofmann A."/>
            <person name="Sternberg P.W."/>
            <person name="Wang J."/>
            <person name="Gasser R.B."/>
        </authorList>
    </citation>
    <scope>NUCLEOTIDE SEQUENCE [LARGE SCALE GENOMIC DNA]</scope>
    <source>
        <strain evidence="1">DCEP-RM93M</strain>
    </source>
</reference>